<dbReference type="PANTHER" id="PTHR23084:SF263">
    <property type="entry name" value="MORN REPEAT-CONTAINING PROTEIN 1"/>
    <property type="match status" value="1"/>
</dbReference>
<protein>
    <submittedName>
        <fullName evidence="2">Uncharacterized protein</fullName>
    </submittedName>
</protein>
<dbReference type="InterPro" id="IPR003409">
    <property type="entry name" value="MORN"/>
</dbReference>
<evidence type="ECO:0000256" key="1">
    <source>
        <dbReference type="ARBA" id="ARBA00022737"/>
    </source>
</evidence>
<accession>A0ABP0LE13</accession>
<proteinExistence type="predicted"/>
<name>A0ABP0LE13_9DINO</name>
<dbReference type="SMART" id="SM00698">
    <property type="entry name" value="MORN"/>
    <property type="match status" value="4"/>
</dbReference>
<reference evidence="2 3" key="1">
    <citation type="submission" date="2024-02" db="EMBL/GenBank/DDBJ databases">
        <authorList>
            <person name="Chen Y."/>
            <person name="Shah S."/>
            <person name="Dougan E. K."/>
            <person name="Thang M."/>
            <person name="Chan C."/>
        </authorList>
    </citation>
    <scope>NUCLEOTIDE SEQUENCE [LARGE SCALE GENOMIC DNA]</scope>
</reference>
<dbReference type="EMBL" id="CAXAMN010011847">
    <property type="protein sequence ID" value="CAK9036384.1"/>
    <property type="molecule type" value="Genomic_DNA"/>
</dbReference>
<evidence type="ECO:0000313" key="3">
    <source>
        <dbReference type="Proteomes" id="UP001642484"/>
    </source>
</evidence>
<dbReference type="Gene3D" id="2.20.110.10">
    <property type="entry name" value="Histone H3 K4-specific methyltransferase SET7/9 N-terminal domain"/>
    <property type="match status" value="2"/>
</dbReference>
<organism evidence="2 3">
    <name type="scientific">Durusdinium trenchii</name>
    <dbReference type="NCBI Taxonomy" id="1381693"/>
    <lineage>
        <taxon>Eukaryota</taxon>
        <taxon>Sar</taxon>
        <taxon>Alveolata</taxon>
        <taxon>Dinophyceae</taxon>
        <taxon>Suessiales</taxon>
        <taxon>Symbiodiniaceae</taxon>
        <taxon>Durusdinium</taxon>
    </lineage>
</organism>
<sequence>MGQDCSSCTARGEEVSKACLPGAPPEEHEIGGSNVLSNTYFDQDLKELQSLPAGDRQVVEERPLYRFRSGNSYAGEWLGNERHGLGVQRWLDGAVYHGSWRHNCAHGLGRFVHTDGDTYSGEWQKNVAHGVGNYVHYAKGQVTRYFGQWHQDLQHGYGIERWDEGSCFEGEFRADCVSHECNECRWTRTGCASCFVHDHLPIFPPSVGTPQRSWCKVADRFMRW</sequence>
<comment type="caution">
    <text evidence="2">The sequence shown here is derived from an EMBL/GenBank/DDBJ whole genome shotgun (WGS) entry which is preliminary data.</text>
</comment>
<keyword evidence="1" id="KW-0677">Repeat</keyword>
<evidence type="ECO:0000313" key="2">
    <source>
        <dbReference type="EMBL" id="CAK9036384.1"/>
    </source>
</evidence>
<keyword evidence="3" id="KW-1185">Reference proteome</keyword>
<dbReference type="Proteomes" id="UP001642484">
    <property type="component" value="Unassembled WGS sequence"/>
</dbReference>
<dbReference type="Pfam" id="PF02493">
    <property type="entry name" value="MORN"/>
    <property type="match status" value="4"/>
</dbReference>
<dbReference type="SUPFAM" id="SSF82185">
    <property type="entry name" value="Histone H3 K4-specific methyltransferase SET7/9 N-terminal domain"/>
    <property type="match status" value="1"/>
</dbReference>
<dbReference type="PANTHER" id="PTHR23084">
    <property type="entry name" value="PHOSPHATIDYLINOSITOL-4-PHOSPHATE 5-KINASE RELATED"/>
    <property type="match status" value="1"/>
</dbReference>
<gene>
    <name evidence="2" type="ORF">CCMP2556_LOCUS20261</name>
</gene>